<dbReference type="PANTHER" id="PTHR30482">
    <property type="entry name" value="HIGH-AFFINITY BRANCHED-CHAIN AMINO ACID TRANSPORT SYSTEM PERMEASE"/>
    <property type="match status" value="1"/>
</dbReference>
<proteinExistence type="predicted"/>
<dbReference type="InterPro" id="IPR001851">
    <property type="entry name" value="ABC_transp_permease"/>
</dbReference>
<feature type="transmembrane region" description="Helical" evidence="6">
    <location>
        <begin position="184"/>
        <end position="203"/>
    </location>
</feature>
<dbReference type="CDD" id="cd06581">
    <property type="entry name" value="TM_PBP1_LivM_like"/>
    <property type="match status" value="1"/>
</dbReference>
<evidence type="ECO:0000313" key="8">
    <source>
        <dbReference type="Proteomes" id="UP000439022"/>
    </source>
</evidence>
<dbReference type="Proteomes" id="UP000439022">
    <property type="component" value="Unassembled WGS sequence"/>
</dbReference>
<dbReference type="InterPro" id="IPR043428">
    <property type="entry name" value="LivM-like"/>
</dbReference>
<evidence type="ECO:0000256" key="1">
    <source>
        <dbReference type="ARBA" id="ARBA00004651"/>
    </source>
</evidence>
<evidence type="ECO:0000313" key="7">
    <source>
        <dbReference type="EMBL" id="MRX23549.1"/>
    </source>
</evidence>
<feature type="transmembrane region" description="Helical" evidence="6">
    <location>
        <begin position="240"/>
        <end position="257"/>
    </location>
</feature>
<evidence type="ECO:0000256" key="6">
    <source>
        <dbReference type="SAM" id="Phobius"/>
    </source>
</evidence>
<feature type="transmembrane region" description="Helical" evidence="6">
    <location>
        <begin position="48"/>
        <end position="71"/>
    </location>
</feature>
<evidence type="ECO:0000256" key="5">
    <source>
        <dbReference type="ARBA" id="ARBA00023136"/>
    </source>
</evidence>
<evidence type="ECO:0000256" key="2">
    <source>
        <dbReference type="ARBA" id="ARBA00022475"/>
    </source>
</evidence>
<feature type="transmembrane region" description="Helical" evidence="6">
    <location>
        <begin position="20"/>
        <end position="41"/>
    </location>
</feature>
<protein>
    <submittedName>
        <fullName evidence="7">Branched-chain amino acid ABC transporter permease</fullName>
    </submittedName>
</protein>
<dbReference type="PANTHER" id="PTHR30482:SF10">
    <property type="entry name" value="HIGH-AFFINITY BRANCHED-CHAIN AMINO ACID TRANSPORT PROTEIN BRAE"/>
    <property type="match status" value="1"/>
</dbReference>
<evidence type="ECO:0000256" key="3">
    <source>
        <dbReference type="ARBA" id="ARBA00022692"/>
    </source>
</evidence>
<dbReference type="AlphaFoldDB" id="A0A6A8GKZ1"/>
<dbReference type="RefSeq" id="WP_151164547.1">
    <property type="nucleotide sequence ID" value="NZ_WKJO01000002.1"/>
</dbReference>
<comment type="caution">
    <text evidence="7">The sequence shown here is derived from an EMBL/GenBank/DDBJ whole genome shotgun (WGS) entry which is preliminary data.</text>
</comment>
<dbReference type="Pfam" id="PF02653">
    <property type="entry name" value="BPD_transp_2"/>
    <property type="match status" value="1"/>
</dbReference>
<keyword evidence="3 6" id="KW-0812">Transmembrane</keyword>
<sequence length="352" mass="36788">MSLDAITSLNPTDSDSGMLWLGVVLSLVGAVIAVSPVPLVVPNQSLVFFEVGITFLLWGLLVLGLNLQYGFTGLVNFGHVAFFAVGAYATAMLTATETFKGIALGLPWPVGVAASVIVASLLGGLIGLTTLRLREDFLAVATLATAEIVHRLLSSFPSVTGGSVGLTGIPQPIFDLTGQSPNTSMLATAVVFAGVLAVFYALLVRITDAPYGRVLRAIRADDLVTKSLGKDVFQYRMQSFVLGAALAGLAGSLFSLYNGAVSPGFFTLNVTVLVWVGMLVGGPGNHRGVLGGLAFILGFRLLTRFANSAMSSVAIDFASLRLVVVGALLVAIVRYRPQGLWGNADELGVNRE</sequence>
<evidence type="ECO:0000256" key="4">
    <source>
        <dbReference type="ARBA" id="ARBA00022989"/>
    </source>
</evidence>
<comment type="subcellular location">
    <subcellularLocation>
        <location evidence="1">Cell membrane</location>
        <topology evidence="1">Multi-pass membrane protein</topology>
    </subcellularLocation>
</comment>
<accession>A0A6A8GKZ1</accession>
<gene>
    <name evidence="7" type="ORF">GJR96_16505</name>
</gene>
<keyword evidence="5 6" id="KW-0472">Membrane</keyword>
<dbReference type="EMBL" id="WKJO01000002">
    <property type="protein sequence ID" value="MRX23549.1"/>
    <property type="molecule type" value="Genomic_DNA"/>
</dbReference>
<organism evidence="7 8">
    <name type="scientific">Haloferax litoreum</name>
    <dbReference type="NCBI Taxonomy" id="2666140"/>
    <lineage>
        <taxon>Archaea</taxon>
        <taxon>Methanobacteriati</taxon>
        <taxon>Methanobacteriota</taxon>
        <taxon>Stenosarchaea group</taxon>
        <taxon>Halobacteria</taxon>
        <taxon>Halobacteriales</taxon>
        <taxon>Haloferacaceae</taxon>
        <taxon>Haloferax</taxon>
    </lineage>
</organism>
<feature type="transmembrane region" description="Helical" evidence="6">
    <location>
        <begin position="77"/>
        <end position="96"/>
    </location>
</feature>
<feature type="transmembrane region" description="Helical" evidence="6">
    <location>
        <begin position="313"/>
        <end position="333"/>
    </location>
</feature>
<reference evidence="7 8" key="1">
    <citation type="submission" date="2019-11" db="EMBL/GenBank/DDBJ databases">
        <title>Whole genome sequence of Haloferax sp. MBLA0076.</title>
        <authorList>
            <person name="Seo M.-J."/>
            <person name="Cho E.-S."/>
        </authorList>
    </citation>
    <scope>NUCLEOTIDE SEQUENCE [LARGE SCALE GENOMIC DNA]</scope>
    <source>
        <strain evidence="7 8">MBLA0076</strain>
    </source>
</reference>
<dbReference type="GO" id="GO:0005886">
    <property type="term" value="C:plasma membrane"/>
    <property type="evidence" value="ECO:0007669"/>
    <property type="project" value="UniProtKB-SubCell"/>
</dbReference>
<name>A0A6A8GKZ1_9EURY</name>
<keyword evidence="8" id="KW-1185">Reference proteome</keyword>
<keyword evidence="4 6" id="KW-1133">Transmembrane helix</keyword>
<dbReference type="GO" id="GO:0015658">
    <property type="term" value="F:branched-chain amino acid transmembrane transporter activity"/>
    <property type="evidence" value="ECO:0007669"/>
    <property type="project" value="InterPro"/>
</dbReference>
<keyword evidence="2" id="KW-1003">Cell membrane</keyword>
<feature type="transmembrane region" description="Helical" evidence="6">
    <location>
        <begin position="108"/>
        <end position="128"/>
    </location>
</feature>